<reference evidence="17 18" key="1">
    <citation type="submission" date="2017-08" db="EMBL/GenBank/DDBJ databases">
        <authorList>
            <person name="de Groot N.N."/>
        </authorList>
    </citation>
    <scope>NUCLEOTIDE SEQUENCE [LARGE SCALE GENOMIC DNA]</scope>
    <source>
        <strain evidence="17 18">HM2</strain>
    </source>
</reference>
<keyword evidence="11 16" id="KW-0067">ATP-binding</keyword>
<evidence type="ECO:0000256" key="13">
    <source>
        <dbReference type="ARBA" id="ARBA00022993"/>
    </source>
</evidence>
<dbReference type="InterPro" id="IPR004619">
    <property type="entry name" value="Type_III_PanK"/>
</dbReference>
<evidence type="ECO:0000256" key="12">
    <source>
        <dbReference type="ARBA" id="ARBA00022958"/>
    </source>
</evidence>
<evidence type="ECO:0000256" key="3">
    <source>
        <dbReference type="ARBA" id="ARBA00004496"/>
    </source>
</evidence>
<dbReference type="PANTHER" id="PTHR34265">
    <property type="entry name" value="TYPE III PANTOTHENATE KINASE"/>
    <property type="match status" value="1"/>
</dbReference>
<dbReference type="InterPro" id="IPR043129">
    <property type="entry name" value="ATPase_NBD"/>
</dbReference>
<evidence type="ECO:0000313" key="17">
    <source>
        <dbReference type="EMBL" id="SUQ19340.1"/>
    </source>
</evidence>
<evidence type="ECO:0000256" key="16">
    <source>
        <dbReference type="HAMAP-Rule" id="MF_01274"/>
    </source>
</evidence>
<comment type="subunit">
    <text evidence="5 16">Homodimer.</text>
</comment>
<evidence type="ECO:0000256" key="7">
    <source>
        <dbReference type="ARBA" id="ARBA00022490"/>
    </source>
</evidence>
<comment type="cofactor">
    <cofactor evidence="2">
        <name>K(+)</name>
        <dbReference type="ChEBI" id="CHEBI:29103"/>
    </cofactor>
</comment>
<dbReference type="GO" id="GO:0005524">
    <property type="term" value="F:ATP binding"/>
    <property type="evidence" value="ECO:0007669"/>
    <property type="project" value="UniProtKB-UniRule"/>
</dbReference>
<evidence type="ECO:0000256" key="10">
    <source>
        <dbReference type="ARBA" id="ARBA00022777"/>
    </source>
</evidence>
<evidence type="ECO:0000256" key="4">
    <source>
        <dbReference type="ARBA" id="ARBA00005225"/>
    </source>
</evidence>
<sequence>MKKNLKHSLSFVVDVGNSHTVLGIYKGDKVVDHWRLTTRKETTSDEVMNRVGGLIHLSKIKLESVTHVGLSTVVPSLERPWVKALQTLLKRPVQVVSSSNCLNCPIAYPNPSTLGADRLCNVIALKERGYTDAIVIDMGTATTFDVMKDGGFAGGIIIPGISASLDVLTQKAARLLPVSIEWPKHLIANNTDDAIRAGLLFGFMAELETLVAKIKQEMGKKNIPVFATGGWGRTIASHTKIIDTYDPYLTLDGIRLVALRGDSAAEVIDKDAEE</sequence>
<dbReference type="GO" id="GO:0046872">
    <property type="term" value="F:metal ion binding"/>
    <property type="evidence" value="ECO:0007669"/>
    <property type="project" value="UniProtKB-KW"/>
</dbReference>
<evidence type="ECO:0000313" key="18">
    <source>
        <dbReference type="Proteomes" id="UP000255423"/>
    </source>
</evidence>
<gene>
    <name evidence="16" type="primary">coaX</name>
    <name evidence="17" type="ORF">SAMN05661053_0571</name>
</gene>
<evidence type="ECO:0000256" key="9">
    <source>
        <dbReference type="ARBA" id="ARBA00022741"/>
    </source>
</evidence>
<dbReference type="RefSeq" id="WP_088659238.1">
    <property type="nucleotide sequence ID" value="NZ_UHJL01000001.1"/>
</dbReference>
<evidence type="ECO:0000256" key="15">
    <source>
        <dbReference type="ARBA" id="ARBA00040883"/>
    </source>
</evidence>
<dbReference type="GO" id="GO:0015937">
    <property type="term" value="P:coenzyme A biosynthetic process"/>
    <property type="evidence" value="ECO:0007669"/>
    <property type="project" value="UniProtKB-UniRule"/>
</dbReference>
<dbReference type="PANTHER" id="PTHR34265:SF1">
    <property type="entry name" value="TYPE III PANTOTHENATE KINASE"/>
    <property type="match status" value="1"/>
</dbReference>
<dbReference type="GO" id="GO:0004594">
    <property type="term" value="F:pantothenate kinase activity"/>
    <property type="evidence" value="ECO:0007669"/>
    <property type="project" value="UniProtKB-UniRule"/>
</dbReference>
<dbReference type="HAMAP" id="MF_01274">
    <property type="entry name" value="Pantothen_kinase_3"/>
    <property type="match status" value="1"/>
</dbReference>
<feature type="binding site" evidence="16">
    <location>
        <position position="191"/>
    </location>
    <ligand>
        <name>substrate</name>
    </ligand>
</feature>
<comment type="cofactor">
    <cofactor evidence="16">
        <name>NH4(+)</name>
        <dbReference type="ChEBI" id="CHEBI:28938"/>
    </cofactor>
    <cofactor evidence="16">
        <name>K(+)</name>
        <dbReference type="ChEBI" id="CHEBI:29103"/>
    </cofactor>
    <text evidence="16">A monovalent cation. Ammonium or potassium.</text>
</comment>
<feature type="binding site" evidence="16">
    <location>
        <position position="108"/>
    </location>
    <ligand>
        <name>substrate</name>
    </ligand>
</feature>
<dbReference type="AlphaFoldDB" id="A0A380RUW0"/>
<comment type="similarity">
    <text evidence="14 16">Belongs to the type III pantothenate kinase family.</text>
</comment>
<evidence type="ECO:0000256" key="11">
    <source>
        <dbReference type="ARBA" id="ARBA00022840"/>
    </source>
</evidence>
<dbReference type="GO" id="GO:0005737">
    <property type="term" value="C:cytoplasm"/>
    <property type="evidence" value="ECO:0007669"/>
    <property type="project" value="UniProtKB-SubCell"/>
</dbReference>
<comment type="pathway">
    <text evidence="4 16">Cofactor biosynthesis; coenzyme A biosynthesis; CoA from (R)-pantothenate: step 1/5.</text>
</comment>
<keyword evidence="7 16" id="KW-0963">Cytoplasm</keyword>
<evidence type="ECO:0000256" key="1">
    <source>
        <dbReference type="ARBA" id="ARBA00001206"/>
    </source>
</evidence>
<feature type="binding site" evidence="16">
    <location>
        <position position="137"/>
    </location>
    <ligand>
        <name>K(+)</name>
        <dbReference type="ChEBI" id="CHEBI:29103"/>
    </ligand>
</feature>
<keyword evidence="13 16" id="KW-0173">Coenzyme A biosynthesis</keyword>
<evidence type="ECO:0000256" key="5">
    <source>
        <dbReference type="ARBA" id="ARBA00011738"/>
    </source>
</evidence>
<evidence type="ECO:0000256" key="6">
    <source>
        <dbReference type="ARBA" id="ARBA00012102"/>
    </source>
</evidence>
<organism evidence="17 18">
    <name type="scientific">Fibrobacter succinogenes</name>
    <name type="common">Bacteroides succinogenes</name>
    <dbReference type="NCBI Taxonomy" id="833"/>
    <lineage>
        <taxon>Bacteria</taxon>
        <taxon>Pseudomonadati</taxon>
        <taxon>Fibrobacterota</taxon>
        <taxon>Fibrobacteria</taxon>
        <taxon>Fibrobacterales</taxon>
        <taxon>Fibrobacteraceae</taxon>
        <taxon>Fibrobacter</taxon>
    </lineage>
</organism>
<accession>A0A380RUW0</accession>
<keyword evidence="12 16" id="KW-0630">Potassium</keyword>
<name>A0A380RUW0_FIBSU</name>
<dbReference type="Gene3D" id="3.30.420.40">
    <property type="match status" value="2"/>
</dbReference>
<evidence type="ECO:0000256" key="14">
    <source>
        <dbReference type="ARBA" id="ARBA00038036"/>
    </source>
</evidence>
<dbReference type="EC" id="2.7.1.33" evidence="6 16"/>
<keyword evidence="16" id="KW-0479">Metal-binding</keyword>
<feature type="active site" description="Proton acceptor" evidence="16">
    <location>
        <position position="117"/>
    </location>
</feature>
<keyword evidence="10 16" id="KW-0418">Kinase</keyword>
<evidence type="ECO:0000256" key="8">
    <source>
        <dbReference type="ARBA" id="ARBA00022679"/>
    </source>
</evidence>
<comment type="function">
    <text evidence="16">Catalyzes the phosphorylation of pantothenate (Pan), the first step in CoA biosynthesis.</text>
</comment>
<dbReference type="NCBIfam" id="TIGR00671">
    <property type="entry name" value="baf"/>
    <property type="match status" value="1"/>
</dbReference>
<dbReference type="Proteomes" id="UP000255423">
    <property type="component" value="Unassembled WGS sequence"/>
</dbReference>
<keyword evidence="9 16" id="KW-0547">Nucleotide-binding</keyword>
<dbReference type="SUPFAM" id="SSF53067">
    <property type="entry name" value="Actin-like ATPase domain"/>
    <property type="match status" value="2"/>
</dbReference>
<dbReference type="Pfam" id="PF03309">
    <property type="entry name" value="Pan_kinase"/>
    <property type="match status" value="1"/>
</dbReference>
<keyword evidence="8 16" id="KW-0808">Transferase</keyword>
<proteinExistence type="inferred from homology"/>
<comment type="catalytic activity">
    <reaction evidence="1 16">
        <text>(R)-pantothenate + ATP = (R)-4'-phosphopantothenate + ADP + H(+)</text>
        <dbReference type="Rhea" id="RHEA:16373"/>
        <dbReference type="ChEBI" id="CHEBI:10986"/>
        <dbReference type="ChEBI" id="CHEBI:15378"/>
        <dbReference type="ChEBI" id="CHEBI:29032"/>
        <dbReference type="ChEBI" id="CHEBI:30616"/>
        <dbReference type="ChEBI" id="CHEBI:456216"/>
        <dbReference type="EC" id="2.7.1.33"/>
    </reaction>
</comment>
<dbReference type="EMBL" id="UHJL01000001">
    <property type="protein sequence ID" value="SUQ19340.1"/>
    <property type="molecule type" value="Genomic_DNA"/>
</dbReference>
<feature type="binding site" evidence="16">
    <location>
        <begin position="115"/>
        <end position="118"/>
    </location>
    <ligand>
        <name>substrate</name>
    </ligand>
</feature>
<dbReference type="UniPathway" id="UPA00241">
    <property type="reaction ID" value="UER00352"/>
</dbReference>
<feature type="binding site" evidence="16">
    <location>
        <position position="140"/>
    </location>
    <ligand>
        <name>ATP</name>
        <dbReference type="ChEBI" id="CHEBI:30616"/>
    </ligand>
</feature>
<feature type="binding site" evidence="16">
    <location>
        <begin position="14"/>
        <end position="21"/>
    </location>
    <ligand>
        <name>ATP</name>
        <dbReference type="ChEBI" id="CHEBI:30616"/>
    </ligand>
</feature>
<protein>
    <recommendedName>
        <fullName evidence="15 16">Type III pantothenate kinase</fullName>
        <ecNumber evidence="6 16">2.7.1.33</ecNumber>
    </recommendedName>
    <alternativeName>
        <fullName evidence="16">PanK-III</fullName>
    </alternativeName>
    <alternativeName>
        <fullName evidence="16">Pantothenic acid kinase</fullName>
    </alternativeName>
</protein>
<evidence type="ECO:0000256" key="2">
    <source>
        <dbReference type="ARBA" id="ARBA00001958"/>
    </source>
</evidence>
<dbReference type="CDD" id="cd24015">
    <property type="entry name" value="ASKHA_NBD_PanK-III"/>
    <property type="match status" value="1"/>
</dbReference>
<comment type="subcellular location">
    <subcellularLocation>
        <location evidence="3 16">Cytoplasm</location>
    </subcellularLocation>
</comment>